<evidence type="ECO:0000313" key="2">
    <source>
        <dbReference type="EMBL" id="EMS50737.1"/>
    </source>
</evidence>
<dbReference type="STRING" id="4572.M7YT97"/>
<sequence length="1115" mass="126753">MLTYQAYDINGYTFYTKERDQNTSDRNNFVQIECMTVNEADKRVYYGTIKEIWELDYVKVKVALFRCAWIPLGQVRIDEYRKTCVNRTTMAYHADPFILASDATQIFFVEDPLHRNCHVAMHGKRRVLGVDYVADEDEYDEFDELPAKGSSTHGTEKRKIIIKPKFIRGQRNDPSSPMYMRIKLRVVTFMARRGHFAGKRFYKCRNHNLGRGGCDFYWWQQAYAEHLAGLGPVVPPLAQINQGENGIGGADQGGQMQPADLAGGQQIGGLDASNMASTAADVASPRGWGAPTHVPTTTSVLSHELDLRSGFFLEMEEEDENHGWGGGSHEQIEFTCGVAKIQGDVLDDQIGLTLWLSVKHVVKVVTRFDEYKRWLVSEIGFDGMLKLPMLGKMDLRMSAWIMRKVKVKLRTIVVDEDRVIPFVPEDFHKVFGVPCGNRAVRGRDREIKTAAVEFIKLTIGMNASPAHNLKAAKDFLSRDITEDSSKIEKDCFQISFVIFVMGYVLSSSTKYEHMTIDFWGALANTELISQFNLCEYAIDNLMAAVIKLQMEYHNKAQVVHLSGCHLFFQIFLLDNIDLGIFNMIHSVFPRIQCFDYKTLRQMITMARCEQRGSITYVPGVLRPADSVCYVWVFAASPLCMEGKSCPSSPKQPSSRMSVTPKYQTSKVRLDGKTGPFNYLGDPMAAHKLVGPSDFSKYVRQICKDDPDDCVQQALRELSLMLKQHNAKCMLSTTLLRNQLQSDMFFFAEKMVELVKDRCRCYSNRGLSKCISLQNADAAGNHRRTVFEVGRRLDMGCDEVPRNSNVEEGQQRMKRICVEQNKNKGEEANCVHFHSMEAKLPRLRFHQLDIGLGGVNTYMMWKEVLEPDFSTHALAGEKVLHVKAVQGVLAQAIHDITTCRMFFVPTVLDQGWAAYMWDMMRKEIHVLDPLCRKVIGAEQRKLMHEEAVSQIHAALFGCLNEYFAKWHCTSESWKRKFPKITNDIFTRDESGICMMHAIRNYSGEKMMCPLTKNNIASFRKVVAYEVFRLRDDQGLCASGVGFYHLGFNVSTALDGSCMAIFASAFLACGGKWKLVFVEEGWWEQLMHEGNLRIYARYVQGQGHGKCRYAYNVCSSA</sequence>
<dbReference type="eggNOG" id="ENOG502R3Z1">
    <property type="taxonomic scope" value="Eukaryota"/>
</dbReference>
<feature type="domain" description="DUF4216" evidence="1">
    <location>
        <begin position="53"/>
        <end position="115"/>
    </location>
</feature>
<proteinExistence type="predicted"/>
<protein>
    <recommendedName>
        <fullName evidence="1">DUF4216 domain-containing protein</fullName>
    </recommendedName>
</protein>
<dbReference type="Pfam" id="PF13952">
    <property type="entry name" value="DUF4216"/>
    <property type="match status" value="1"/>
</dbReference>
<reference evidence="2" key="1">
    <citation type="journal article" date="2013" name="Nature">
        <title>Draft genome of the wheat A-genome progenitor Triticum urartu.</title>
        <authorList>
            <person name="Ling H.Q."/>
            <person name="Zhao S."/>
            <person name="Liu D."/>
            <person name="Wang J."/>
            <person name="Sun H."/>
            <person name="Zhang C."/>
            <person name="Fan H."/>
            <person name="Li D."/>
            <person name="Dong L."/>
            <person name="Tao Y."/>
            <person name="Gao C."/>
            <person name="Wu H."/>
            <person name="Li Y."/>
            <person name="Cui Y."/>
            <person name="Guo X."/>
            <person name="Zheng S."/>
            <person name="Wang B."/>
            <person name="Yu K."/>
            <person name="Liang Q."/>
            <person name="Yang W."/>
            <person name="Lou X."/>
            <person name="Chen J."/>
            <person name="Feng M."/>
            <person name="Jian J."/>
            <person name="Zhang X."/>
            <person name="Luo G."/>
            <person name="Jiang Y."/>
            <person name="Liu J."/>
            <person name="Wang Z."/>
            <person name="Sha Y."/>
            <person name="Zhang B."/>
            <person name="Wu H."/>
            <person name="Tang D."/>
            <person name="Shen Q."/>
            <person name="Xue P."/>
            <person name="Zou S."/>
            <person name="Wang X."/>
            <person name="Liu X."/>
            <person name="Wang F."/>
            <person name="Yang Y."/>
            <person name="An X."/>
            <person name="Dong Z."/>
            <person name="Zhang K."/>
            <person name="Zhang X."/>
            <person name="Luo M.C."/>
            <person name="Dvorak J."/>
            <person name="Tong Y."/>
            <person name="Wang J."/>
            <person name="Yang H."/>
            <person name="Li Z."/>
            <person name="Wang D."/>
            <person name="Zhang A."/>
            <person name="Wang J."/>
        </authorList>
    </citation>
    <scope>NUCLEOTIDE SEQUENCE</scope>
</reference>
<dbReference type="AlphaFoldDB" id="M7YT97"/>
<dbReference type="Gene3D" id="3.40.395.10">
    <property type="entry name" value="Adenoviral Proteinase, Chain A"/>
    <property type="match status" value="1"/>
</dbReference>
<dbReference type="InterPro" id="IPR025312">
    <property type="entry name" value="DUF4216"/>
</dbReference>
<gene>
    <name evidence="2" type="ORF">TRIUR3_28317</name>
</gene>
<evidence type="ECO:0000259" key="1">
    <source>
        <dbReference type="Pfam" id="PF13952"/>
    </source>
</evidence>
<dbReference type="EMBL" id="KD228170">
    <property type="protein sequence ID" value="EMS50737.1"/>
    <property type="molecule type" value="Genomic_DNA"/>
</dbReference>
<organism evidence="2">
    <name type="scientific">Triticum urartu</name>
    <name type="common">Red wild einkorn</name>
    <name type="synonym">Crithodium urartu</name>
    <dbReference type="NCBI Taxonomy" id="4572"/>
    <lineage>
        <taxon>Eukaryota</taxon>
        <taxon>Viridiplantae</taxon>
        <taxon>Streptophyta</taxon>
        <taxon>Embryophyta</taxon>
        <taxon>Tracheophyta</taxon>
        <taxon>Spermatophyta</taxon>
        <taxon>Magnoliopsida</taxon>
        <taxon>Liliopsida</taxon>
        <taxon>Poales</taxon>
        <taxon>Poaceae</taxon>
        <taxon>BOP clade</taxon>
        <taxon>Pooideae</taxon>
        <taxon>Triticodae</taxon>
        <taxon>Triticeae</taxon>
        <taxon>Triticinae</taxon>
        <taxon>Triticum</taxon>
    </lineage>
</organism>
<accession>M7YT97</accession>
<name>M7YT97_TRIUA</name>
<dbReference type="PANTHER" id="PTHR48258">
    <property type="entry name" value="DUF4218 DOMAIN-CONTAINING PROTEIN-RELATED"/>
    <property type="match status" value="1"/>
</dbReference>
<dbReference type="PANTHER" id="PTHR48258:SF9">
    <property type="entry name" value="OS01G0348150 PROTEIN"/>
    <property type="match status" value="1"/>
</dbReference>